<dbReference type="Proteomes" id="UP000245626">
    <property type="component" value="Unassembled WGS sequence"/>
</dbReference>
<evidence type="ECO:0000313" key="2">
    <source>
        <dbReference type="Proteomes" id="UP000245626"/>
    </source>
</evidence>
<keyword evidence="2" id="KW-1185">Reference proteome</keyword>
<sequence>MHGYTSKVRKNSQIHGHSPDPSFEKDYDPYFPLGPGLRPSKIRSRYSPSPSPMLPANHQGKRIQTKHVVSRARARGVFAFLATLVRSSRKWVFIRFTNHYYFPTHHLFFHLITIQTRVVSWSLGFSSTHDSTWDSTRVKYQGGDERQIQKEE</sequence>
<evidence type="ECO:0000313" key="1">
    <source>
        <dbReference type="EMBL" id="PWN51838.1"/>
    </source>
</evidence>
<dbReference type="EMBL" id="KZ819814">
    <property type="protein sequence ID" value="PWN51838.1"/>
    <property type="molecule type" value="Genomic_DNA"/>
</dbReference>
<organism evidence="1 2">
    <name type="scientific">Violaceomyces palustris</name>
    <dbReference type="NCBI Taxonomy" id="1673888"/>
    <lineage>
        <taxon>Eukaryota</taxon>
        <taxon>Fungi</taxon>
        <taxon>Dikarya</taxon>
        <taxon>Basidiomycota</taxon>
        <taxon>Ustilaginomycotina</taxon>
        <taxon>Ustilaginomycetes</taxon>
        <taxon>Violaceomycetales</taxon>
        <taxon>Violaceomycetaceae</taxon>
        <taxon>Violaceomyces</taxon>
    </lineage>
</organism>
<reference evidence="1 2" key="1">
    <citation type="journal article" date="2018" name="Mol. Biol. Evol.">
        <title>Broad Genomic Sampling Reveals a Smut Pathogenic Ancestry of the Fungal Clade Ustilaginomycotina.</title>
        <authorList>
            <person name="Kijpornyongpan T."/>
            <person name="Mondo S.J."/>
            <person name="Barry K."/>
            <person name="Sandor L."/>
            <person name="Lee J."/>
            <person name="Lipzen A."/>
            <person name="Pangilinan J."/>
            <person name="LaButti K."/>
            <person name="Hainaut M."/>
            <person name="Henrissat B."/>
            <person name="Grigoriev I.V."/>
            <person name="Spatafora J.W."/>
            <person name="Aime M.C."/>
        </authorList>
    </citation>
    <scope>NUCLEOTIDE SEQUENCE [LARGE SCALE GENOMIC DNA]</scope>
    <source>
        <strain evidence="1 2">SA 807</strain>
    </source>
</reference>
<gene>
    <name evidence="1" type="ORF">IE53DRAFT_34565</name>
</gene>
<accession>A0ACD0P154</accession>
<name>A0ACD0P154_9BASI</name>
<proteinExistence type="predicted"/>
<protein>
    <submittedName>
        <fullName evidence="1">Uncharacterized protein</fullName>
    </submittedName>
</protein>